<dbReference type="GO" id="GO:0006083">
    <property type="term" value="P:acetate metabolic process"/>
    <property type="evidence" value="ECO:0007669"/>
    <property type="project" value="TreeGrafter"/>
</dbReference>
<dbReference type="InterPro" id="IPR023865">
    <property type="entry name" value="Aliphatic_acid_kinase_CS"/>
</dbReference>
<feature type="binding site" evidence="6">
    <location>
        <position position="554"/>
    </location>
    <ligand>
        <name>Mg(2+)</name>
        <dbReference type="ChEBI" id="CHEBI:18420"/>
    </ligand>
</feature>
<feature type="binding site" evidence="6">
    <location>
        <begin position="449"/>
        <end position="451"/>
    </location>
    <ligand>
        <name>ATP</name>
        <dbReference type="ChEBI" id="CHEBI:30616"/>
    </ligand>
</feature>
<comment type="similarity">
    <text evidence="1 6 7">Belongs to the acetokinase family.</text>
</comment>
<accession>A0A1F5VDD3</accession>
<evidence type="ECO:0000256" key="1">
    <source>
        <dbReference type="ARBA" id="ARBA00008748"/>
    </source>
</evidence>
<evidence type="ECO:0000256" key="2">
    <source>
        <dbReference type="ARBA" id="ARBA00022679"/>
    </source>
</evidence>
<dbReference type="PANTHER" id="PTHR21060:SF15">
    <property type="entry name" value="ACETATE KINASE-RELATED"/>
    <property type="match status" value="1"/>
</dbReference>
<feature type="binding site" evidence="6">
    <location>
        <position position="174"/>
    </location>
    <ligand>
        <name>Mg(2+)</name>
        <dbReference type="ChEBI" id="CHEBI:18420"/>
    </ligand>
</feature>
<dbReference type="PROSITE" id="PS01076">
    <property type="entry name" value="ACETATE_KINASE_2"/>
    <property type="match status" value="1"/>
</dbReference>
<evidence type="ECO:0000256" key="6">
    <source>
        <dbReference type="HAMAP-Rule" id="MF_00020"/>
    </source>
</evidence>
<dbReference type="PRINTS" id="PR00471">
    <property type="entry name" value="ACETATEKNASE"/>
</dbReference>
<dbReference type="AlphaFoldDB" id="A0A1F5VDD3"/>
<dbReference type="InterPro" id="IPR018490">
    <property type="entry name" value="cNMP-bd_dom_sf"/>
</dbReference>
<evidence type="ECO:0000313" key="10">
    <source>
        <dbReference type="Proteomes" id="UP000178943"/>
    </source>
</evidence>
<comment type="subcellular location">
    <subcellularLocation>
        <location evidence="6">Cytoplasm</location>
    </subcellularLocation>
</comment>
<evidence type="ECO:0000313" key="9">
    <source>
        <dbReference type="EMBL" id="OGF61447.1"/>
    </source>
</evidence>
<feature type="site" description="Transition state stabilizer" evidence="6">
    <location>
        <position position="407"/>
    </location>
</feature>
<feature type="active site" description="Proton donor/acceptor" evidence="6">
    <location>
        <position position="314"/>
    </location>
</feature>
<dbReference type="EC" id="2.7.2.1" evidence="6"/>
<dbReference type="EMBL" id="MFGW01000195">
    <property type="protein sequence ID" value="OGF61447.1"/>
    <property type="molecule type" value="Genomic_DNA"/>
</dbReference>
<dbReference type="InterPro" id="IPR008300">
    <property type="entry name" value="PTAC"/>
</dbReference>
<gene>
    <name evidence="6" type="primary">ackA</name>
    <name evidence="9" type="ORF">A2Y62_12155</name>
</gene>
<dbReference type="CDD" id="cd24010">
    <property type="entry name" value="ASKHA_NBD_AcK_PK"/>
    <property type="match status" value="1"/>
</dbReference>
<dbReference type="Gene3D" id="2.60.120.10">
    <property type="entry name" value="Jelly Rolls"/>
    <property type="match status" value="1"/>
</dbReference>
<dbReference type="NCBIfam" id="TIGR00016">
    <property type="entry name" value="ackA"/>
    <property type="match status" value="1"/>
</dbReference>
<keyword evidence="6" id="KW-0479">Metal-binding</keyword>
<comment type="subunit">
    <text evidence="6">Homodimer.</text>
</comment>
<dbReference type="CDD" id="cd00038">
    <property type="entry name" value="CAP_ED"/>
    <property type="match status" value="1"/>
</dbReference>
<feature type="domain" description="Cyclic nucleotide-binding" evidence="8">
    <location>
        <begin position="13"/>
        <end position="133"/>
    </location>
</feature>
<dbReference type="InterPro" id="IPR000595">
    <property type="entry name" value="cNMP-bd_dom"/>
</dbReference>
<evidence type="ECO:0000256" key="5">
    <source>
        <dbReference type="ARBA" id="ARBA00022840"/>
    </source>
</evidence>
<evidence type="ECO:0000256" key="4">
    <source>
        <dbReference type="ARBA" id="ARBA00022777"/>
    </source>
</evidence>
<dbReference type="STRING" id="1817863.A2Y62_12155"/>
<comment type="catalytic activity">
    <reaction evidence="6">
        <text>acetate + ATP = acetyl phosphate + ADP</text>
        <dbReference type="Rhea" id="RHEA:11352"/>
        <dbReference type="ChEBI" id="CHEBI:22191"/>
        <dbReference type="ChEBI" id="CHEBI:30089"/>
        <dbReference type="ChEBI" id="CHEBI:30616"/>
        <dbReference type="ChEBI" id="CHEBI:456216"/>
        <dbReference type="EC" id="2.7.2.1"/>
    </reaction>
</comment>
<dbReference type="GO" id="GO:0005524">
    <property type="term" value="F:ATP binding"/>
    <property type="evidence" value="ECO:0007669"/>
    <property type="project" value="UniProtKB-KW"/>
</dbReference>
<feature type="binding site" evidence="6">
    <location>
        <position position="257"/>
    </location>
    <ligand>
        <name>substrate</name>
    </ligand>
</feature>
<dbReference type="GO" id="GO:0008776">
    <property type="term" value="F:acetate kinase activity"/>
    <property type="evidence" value="ECO:0007669"/>
    <property type="project" value="UniProtKB-UniRule"/>
</dbReference>
<comment type="pathway">
    <text evidence="6">Metabolic intermediate biosynthesis; acetyl-CoA biosynthesis; acetyl-CoA from acetate: step 1/2.</text>
</comment>
<dbReference type="InterPro" id="IPR000890">
    <property type="entry name" value="Aliphatic_acid_kin_short-chain"/>
</dbReference>
<evidence type="ECO:0000259" key="8">
    <source>
        <dbReference type="PROSITE" id="PS50042"/>
    </source>
</evidence>
<dbReference type="InterPro" id="IPR043129">
    <property type="entry name" value="ATPase_NBD"/>
</dbReference>
<dbReference type="HAMAP" id="MF_00020">
    <property type="entry name" value="Acetate_kinase"/>
    <property type="match status" value="1"/>
</dbReference>
<comment type="caution">
    <text evidence="9">The sequence shown here is derived from an EMBL/GenBank/DDBJ whole genome shotgun (WGS) entry which is preliminary data.</text>
</comment>
<dbReference type="InterPro" id="IPR004372">
    <property type="entry name" value="Ac/propionate_kinase"/>
</dbReference>
<dbReference type="Proteomes" id="UP000178943">
    <property type="component" value="Unassembled WGS sequence"/>
</dbReference>
<dbReference type="SUPFAM" id="SSF53067">
    <property type="entry name" value="Actin-like ATPase domain"/>
    <property type="match status" value="2"/>
</dbReference>
<dbReference type="Gene3D" id="3.30.420.40">
    <property type="match status" value="2"/>
</dbReference>
<dbReference type="PROSITE" id="PS01075">
    <property type="entry name" value="ACETATE_KINASE_1"/>
    <property type="match status" value="1"/>
</dbReference>
<organism evidence="9 10">
    <name type="scientific">Candidatus Fischerbacteria bacterium RBG_13_37_8</name>
    <dbReference type="NCBI Taxonomy" id="1817863"/>
    <lineage>
        <taxon>Bacteria</taxon>
        <taxon>Candidatus Fischeribacteriota</taxon>
    </lineage>
</organism>
<keyword evidence="5 6" id="KW-0067">ATP-binding</keyword>
<dbReference type="PROSITE" id="PS50042">
    <property type="entry name" value="CNMP_BINDING_3"/>
    <property type="match status" value="1"/>
</dbReference>
<keyword evidence="6" id="KW-0460">Magnesium</keyword>
<dbReference type="InterPro" id="IPR014710">
    <property type="entry name" value="RmlC-like_jellyroll"/>
</dbReference>
<comment type="cofactor">
    <cofactor evidence="6">
        <name>Mg(2+)</name>
        <dbReference type="ChEBI" id="CHEBI:18420"/>
    </cofactor>
    <cofactor evidence="6">
        <name>Mn(2+)</name>
        <dbReference type="ChEBI" id="CHEBI:29035"/>
    </cofactor>
    <text evidence="6">Mg(2+). Can also accept Mn(2+).</text>
</comment>
<keyword evidence="4 6" id="KW-0418">Kinase</keyword>
<dbReference type="SMART" id="SM00100">
    <property type="entry name" value="cNMP"/>
    <property type="match status" value="1"/>
</dbReference>
<dbReference type="GO" id="GO:0006085">
    <property type="term" value="P:acetyl-CoA biosynthetic process"/>
    <property type="evidence" value="ECO:0007669"/>
    <property type="project" value="UniProtKB-UniRule"/>
</dbReference>
<name>A0A1F5VDD3_9BACT</name>
<proteinExistence type="inferred from homology"/>
<dbReference type="PANTHER" id="PTHR21060">
    <property type="entry name" value="ACETATE KINASE"/>
    <property type="match status" value="1"/>
</dbReference>
<comment type="caution">
    <text evidence="6">Lacks conserved residue(s) required for the propagation of feature annotation.</text>
</comment>
<sequence>MEQIKDFLKTLPLFQNFSPWELLKLIEKSLVKTFEPGDCIIGFGEPGKFLGIVINGEAEVSSITETGEKKRLTILQKGDMFGEMSLLTGEPTCADVSAFNKCDVFLLPQETFSSSLIVNPAAMKIMAKTLSERLRNRQDDEEAQQRLKDAWHYSSDPYGFKLSPSLPAKILVINCGSSSLKYNYYDTAQENNNLEGLVERIGLDNSRNIIKRKSGKTTIELGSVDYAKAFQAVIAVLTDPSEGVIKDLKEITAVGHRVVHGSDKYNNPVIINEEVIKDIHSFSSLAPLHNPPNLMAIKESVRLMPDVPQVAVFDTAFHQKMQPYAFLYALPYKFYEQDHIRRYGFHGISHNYSMLQAAAFTKQDFHELKIVTCHLGNGASVCAIDHGRSIDTSMGFTPLEGLLMGTRCGDLDPSIPLFLIREKNLTPEEIDSLLNRKSGLLGISELSSDMRELEEAANQGNQKAALAIQVFCYRIRKYIGAYVASMGGIDVLVFTGGIGEGSAWVRALACQGLSYMGVQLDEMLNKISKPASGKVADISSHGSHAKILIIPADEGRMIAREAIRTLGYQNVTQAIETHKEKQIPVEVSAHHVHLSRKDIDLLYGEGHQLTWKADLSQPGQFACEETVNLVGPKGRVDRVRILGPERKQSQVEISMTEEFKLGIKAPIRASGDLNGSPAITLEASKGASDLPEGVICSLRHIHMSPEDALTFGLKDRDIVMIKVEGDRTLIFGDVLVRIDPDFRLSMHIDTDEANAANIKTGMNGVLIGMEDRR</sequence>
<feature type="binding site" evidence="6">
    <location>
        <position position="181"/>
    </location>
    <ligand>
        <name>ATP</name>
        <dbReference type="ChEBI" id="CHEBI:30616"/>
    </ligand>
</feature>
<dbReference type="Pfam" id="PF06130">
    <property type="entry name" value="PTAC"/>
    <property type="match status" value="1"/>
</dbReference>
<keyword evidence="2 6" id="KW-0808">Transferase</keyword>
<comment type="function">
    <text evidence="6">Catalyzes the formation of acetyl phosphate from acetate and ATP. Can also catalyze the reverse reaction.</text>
</comment>
<dbReference type="SUPFAM" id="SSF51206">
    <property type="entry name" value="cAMP-binding domain-like"/>
    <property type="match status" value="1"/>
</dbReference>
<dbReference type="GO" id="GO:0000287">
    <property type="term" value="F:magnesium ion binding"/>
    <property type="evidence" value="ECO:0007669"/>
    <property type="project" value="UniProtKB-UniRule"/>
</dbReference>
<dbReference type="GO" id="GO:0005737">
    <property type="term" value="C:cytoplasm"/>
    <property type="evidence" value="ECO:0007669"/>
    <property type="project" value="UniProtKB-SubCell"/>
</dbReference>
<protein>
    <recommendedName>
        <fullName evidence="6">Acetate kinase</fullName>
        <ecNumber evidence="6">2.7.2.1</ecNumber>
    </recommendedName>
    <alternativeName>
        <fullName evidence="6">Acetokinase</fullName>
    </alternativeName>
</protein>
<evidence type="ECO:0000256" key="3">
    <source>
        <dbReference type="ARBA" id="ARBA00022741"/>
    </source>
</evidence>
<keyword evidence="3 6" id="KW-0547">Nucleotide-binding</keyword>
<dbReference type="NCBIfam" id="NF011652">
    <property type="entry name" value="PRK15070.1"/>
    <property type="match status" value="1"/>
</dbReference>
<feature type="binding site" evidence="6">
    <location>
        <begin position="374"/>
        <end position="378"/>
    </location>
    <ligand>
        <name>ATP</name>
        <dbReference type="ChEBI" id="CHEBI:30616"/>
    </ligand>
</feature>
<dbReference type="UniPathway" id="UPA00340">
    <property type="reaction ID" value="UER00458"/>
</dbReference>
<dbReference type="Pfam" id="PF00871">
    <property type="entry name" value="Acetate_kinase"/>
    <property type="match status" value="1"/>
</dbReference>
<feature type="site" description="Transition state stabilizer" evidence="6">
    <location>
        <position position="346"/>
    </location>
</feature>
<keyword evidence="6" id="KW-0963">Cytoplasm</keyword>
<evidence type="ECO:0000256" key="7">
    <source>
        <dbReference type="RuleBase" id="RU003835"/>
    </source>
</evidence>
<dbReference type="Pfam" id="PF00027">
    <property type="entry name" value="cNMP_binding"/>
    <property type="match status" value="1"/>
</dbReference>
<dbReference type="GO" id="GO:0016747">
    <property type="term" value="F:acyltransferase activity, transferring groups other than amino-acyl groups"/>
    <property type="evidence" value="ECO:0007669"/>
    <property type="project" value="InterPro"/>
</dbReference>
<reference evidence="9 10" key="1">
    <citation type="journal article" date="2016" name="Nat. Commun.">
        <title>Thousands of microbial genomes shed light on interconnected biogeochemical processes in an aquifer system.</title>
        <authorList>
            <person name="Anantharaman K."/>
            <person name="Brown C.T."/>
            <person name="Hug L.A."/>
            <person name="Sharon I."/>
            <person name="Castelle C.J."/>
            <person name="Probst A.J."/>
            <person name="Thomas B.C."/>
            <person name="Singh A."/>
            <person name="Wilkins M.J."/>
            <person name="Karaoz U."/>
            <person name="Brodie E.L."/>
            <person name="Williams K.H."/>
            <person name="Hubbard S.S."/>
            <person name="Banfield J.F."/>
        </authorList>
    </citation>
    <scope>NUCLEOTIDE SEQUENCE [LARGE SCALE GENOMIC DNA]</scope>
</reference>